<feature type="non-terminal residue" evidence="1">
    <location>
        <position position="1"/>
    </location>
</feature>
<dbReference type="Proteomes" id="UP000823775">
    <property type="component" value="Unassembled WGS sequence"/>
</dbReference>
<protein>
    <submittedName>
        <fullName evidence="1">Uncharacterized protein</fullName>
    </submittedName>
</protein>
<proteinExistence type="predicted"/>
<evidence type="ECO:0000313" key="2">
    <source>
        <dbReference type="Proteomes" id="UP000823775"/>
    </source>
</evidence>
<gene>
    <name evidence="1" type="ORF">HAX54_022192</name>
</gene>
<reference evidence="1 2" key="1">
    <citation type="journal article" date="2021" name="BMC Genomics">
        <title>Datura genome reveals duplications of psychoactive alkaloid biosynthetic genes and high mutation rate following tissue culture.</title>
        <authorList>
            <person name="Rajewski A."/>
            <person name="Carter-House D."/>
            <person name="Stajich J."/>
            <person name="Litt A."/>
        </authorList>
    </citation>
    <scope>NUCLEOTIDE SEQUENCE [LARGE SCALE GENOMIC DNA]</scope>
    <source>
        <strain evidence="1">AR-01</strain>
    </source>
</reference>
<dbReference type="EMBL" id="JACEIK010000267">
    <property type="protein sequence ID" value="MCD7453801.1"/>
    <property type="molecule type" value="Genomic_DNA"/>
</dbReference>
<sequence length="69" mass="7464">SSNLCDFLVGGDNVLSGELYVAGGVAELGWNIVEVRLAHGQHSASACWRLGLRGAQAVFRRPGFQFQFK</sequence>
<accession>A0ABS8S432</accession>
<keyword evidence="2" id="KW-1185">Reference proteome</keyword>
<comment type="caution">
    <text evidence="1">The sequence shown here is derived from an EMBL/GenBank/DDBJ whole genome shotgun (WGS) entry which is preliminary data.</text>
</comment>
<organism evidence="1 2">
    <name type="scientific">Datura stramonium</name>
    <name type="common">Jimsonweed</name>
    <name type="synonym">Common thornapple</name>
    <dbReference type="NCBI Taxonomy" id="4076"/>
    <lineage>
        <taxon>Eukaryota</taxon>
        <taxon>Viridiplantae</taxon>
        <taxon>Streptophyta</taxon>
        <taxon>Embryophyta</taxon>
        <taxon>Tracheophyta</taxon>
        <taxon>Spermatophyta</taxon>
        <taxon>Magnoliopsida</taxon>
        <taxon>eudicotyledons</taxon>
        <taxon>Gunneridae</taxon>
        <taxon>Pentapetalae</taxon>
        <taxon>asterids</taxon>
        <taxon>lamiids</taxon>
        <taxon>Solanales</taxon>
        <taxon>Solanaceae</taxon>
        <taxon>Solanoideae</taxon>
        <taxon>Datureae</taxon>
        <taxon>Datura</taxon>
    </lineage>
</organism>
<name>A0ABS8S432_DATST</name>
<evidence type="ECO:0000313" key="1">
    <source>
        <dbReference type="EMBL" id="MCD7453801.1"/>
    </source>
</evidence>